<dbReference type="InterPro" id="IPR037067">
    <property type="entry name" value="Coatomer_gsu_app_sf"/>
</dbReference>
<keyword evidence="11" id="KW-0968">Cytoplasmic vesicle</keyword>
<evidence type="ECO:0000256" key="1">
    <source>
        <dbReference type="ARBA" id="ARBA00004255"/>
    </source>
</evidence>
<dbReference type="InterPro" id="IPR013041">
    <property type="entry name" value="Clathrin_app_Ig-like_sf"/>
</dbReference>
<dbReference type="Gene3D" id="1.25.10.10">
    <property type="entry name" value="Leucine-rich Repeat Variant"/>
    <property type="match status" value="2"/>
</dbReference>
<dbReference type="AlphaFoldDB" id="A0A4P9Z251"/>
<evidence type="ECO:0000256" key="6">
    <source>
        <dbReference type="ARBA" id="ARBA00022737"/>
    </source>
</evidence>
<dbReference type="GO" id="GO:0006886">
    <property type="term" value="P:intracellular protein transport"/>
    <property type="evidence" value="ECO:0007669"/>
    <property type="project" value="InterPro"/>
</dbReference>
<dbReference type="PANTHER" id="PTHR10261">
    <property type="entry name" value="COATOMER SUBUNIT GAMMA"/>
    <property type="match status" value="1"/>
</dbReference>
<feature type="domain" description="Coatomer gamma subunit appendage Ig-like subdomain" evidence="13">
    <location>
        <begin position="652"/>
        <end position="710"/>
    </location>
</feature>
<keyword evidence="7" id="KW-0931">ER-Golgi transport</keyword>
<evidence type="ECO:0000256" key="7">
    <source>
        <dbReference type="ARBA" id="ARBA00022892"/>
    </source>
</evidence>
<dbReference type="SUPFAM" id="SSF48371">
    <property type="entry name" value="ARM repeat"/>
    <property type="match status" value="1"/>
</dbReference>
<dbReference type="GO" id="GO:0006888">
    <property type="term" value="P:endoplasmic reticulum to Golgi vesicle-mediated transport"/>
    <property type="evidence" value="ECO:0007669"/>
    <property type="project" value="TreeGrafter"/>
</dbReference>
<dbReference type="SUPFAM" id="SSF49348">
    <property type="entry name" value="Clathrin adaptor appendage domain"/>
    <property type="match status" value="1"/>
</dbReference>
<dbReference type="FunFam" id="1.25.10.10:FF:000071">
    <property type="entry name" value="Coatomer subunit gamma"/>
    <property type="match status" value="1"/>
</dbReference>
<evidence type="ECO:0000256" key="11">
    <source>
        <dbReference type="ARBA" id="ARBA00023329"/>
    </source>
</evidence>
<comment type="subcellular location">
    <subcellularLocation>
        <location evidence="2">Cytoplasmic vesicle</location>
        <location evidence="2">COPI-coated vesicle membrane</location>
        <topology evidence="2">Peripheral membrane protein</topology>
        <orientation evidence="2">Cytoplasmic side</orientation>
    </subcellularLocation>
    <subcellularLocation>
        <location evidence="1">Golgi apparatus membrane</location>
        <topology evidence="1">Peripheral membrane protein</topology>
        <orientation evidence="1">Cytoplasmic side</orientation>
    </subcellularLocation>
</comment>
<evidence type="ECO:0000313" key="14">
    <source>
        <dbReference type="EMBL" id="RKP26583.1"/>
    </source>
</evidence>
<accession>A0A4P9Z251</accession>
<dbReference type="InterPro" id="IPR002553">
    <property type="entry name" value="Clathrin/coatomer_adapt-like_N"/>
</dbReference>
<evidence type="ECO:0000256" key="5">
    <source>
        <dbReference type="ARBA" id="ARBA00022490"/>
    </source>
</evidence>
<keyword evidence="6" id="KW-0677">Repeat</keyword>
<evidence type="ECO:0000256" key="10">
    <source>
        <dbReference type="ARBA" id="ARBA00023136"/>
    </source>
</evidence>
<protein>
    <submittedName>
        <fullName evidence="14">Adaptin N terminal region-domain-containing protein</fullName>
    </submittedName>
</protein>
<dbReference type="GO" id="GO:0005783">
    <property type="term" value="C:endoplasmic reticulum"/>
    <property type="evidence" value="ECO:0007669"/>
    <property type="project" value="TreeGrafter"/>
</dbReference>
<feature type="non-terminal residue" evidence="14">
    <location>
        <position position="710"/>
    </location>
</feature>
<dbReference type="Pfam" id="PF01602">
    <property type="entry name" value="Adaptin_N"/>
    <property type="match status" value="1"/>
</dbReference>
<gene>
    <name evidence="14" type="ORF">SYNPS1DRAFT_4094</name>
</gene>
<evidence type="ECO:0000256" key="4">
    <source>
        <dbReference type="ARBA" id="ARBA00022448"/>
    </source>
</evidence>
<keyword evidence="5" id="KW-0963">Cytoplasm</keyword>
<dbReference type="GO" id="GO:0005793">
    <property type="term" value="C:endoplasmic reticulum-Golgi intermediate compartment"/>
    <property type="evidence" value="ECO:0007669"/>
    <property type="project" value="TreeGrafter"/>
</dbReference>
<feature type="domain" description="Clathrin/coatomer adaptor adaptin-like N-terminal" evidence="12">
    <location>
        <begin position="3"/>
        <end position="552"/>
    </location>
</feature>
<dbReference type="InterPro" id="IPR017106">
    <property type="entry name" value="Coatomer_gsu"/>
</dbReference>
<name>A0A4P9Z251_9FUNG</name>
<sequence>DKTGVIQEARVFNASPIKARQCRIILAKMIYVLYQGDVFATNEATELFFGITKLFQSKDPSLRQIVYLSIKELSTIAEDVIIITSSLMKDMQPKSEITYRANAIRALCRITDASMLQGIERFIKAAIIDRSHQVSSASLVSAYHMFRNAAGARDIIKRWSNEVQEALQAKSGGGLTSYLTSGNQQLNAGTSNIVQYHALGLLYQLRQHDRMAVTKLIQGLGSRGGGGGGFMSGGPVLRSPQAICMLIRCACRVMEEDPSARQELYELLEGYLRHKNDMVNFEAAKAICNLSNVSSREVYPAISVLQLFLSSPKATLRFAAIRALNRLAQHNPTAVAQCNIDMESLIADSNRSIATFAITTLLKTGNEASVDRLMKQIQGFMSEITDEFRCIVVSAVRSLALKFPAKQRVMLGFLSGILRDEGGYEYKRSVVEAIFDLCKYIPDAKPTALSHLCEFIEDCEFSKLSARVLHFLGSEGPQMENPTVYIRHIYNRVVLENAVVRAAAVSALAKFGVNCEDEQVKQSVRVLLTRCLDDRDDEVRDRAAMYVKIIDDQTATDRYIREDTTYSMAALERSLVEYCKNLETAAEKPFDTATVPRISREQEAAETLRKRGNDIQSMCCVTIGAKADVAVAASAGVASQAGKARAVDQQRIYAEQLEQVAEFASYGPLFHSARAVALTESETEYIVSCVRHVFSEHIVFQFDCTNTIND</sequence>
<feature type="non-terminal residue" evidence="14">
    <location>
        <position position="1"/>
    </location>
</feature>
<dbReference type="OrthoDB" id="1074925at2759"/>
<evidence type="ECO:0000259" key="12">
    <source>
        <dbReference type="Pfam" id="PF01602"/>
    </source>
</evidence>
<dbReference type="GO" id="GO:0030126">
    <property type="term" value="C:COPI vesicle coat"/>
    <property type="evidence" value="ECO:0007669"/>
    <property type="project" value="InterPro"/>
</dbReference>
<dbReference type="Proteomes" id="UP000278143">
    <property type="component" value="Unassembled WGS sequence"/>
</dbReference>
<keyword evidence="9" id="KW-0333">Golgi apparatus</keyword>
<keyword evidence="4" id="KW-0813">Transport</keyword>
<dbReference type="EMBL" id="KZ989383">
    <property type="protein sequence ID" value="RKP26583.1"/>
    <property type="molecule type" value="Genomic_DNA"/>
</dbReference>
<dbReference type="InterPro" id="IPR011989">
    <property type="entry name" value="ARM-like"/>
</dbReference>
<dbReference type="InterPro" id="IPR013040">
    <property type="entry name" value="Coatomer_gsu_app_Ig-like_dom"/>
</dbReference>
<keyword evidence="15" id="KW-1185">Reference proteome</keyword>
<proteinExistence type="inferred from homology"/>
<evidence type="ECO:0000313" key="15">
    <source>
        <dbReference type="Proteomes" id="UP000278143"/>
    </source>
</evidence>
<comment type="similarity">
    <text evidence="3">Belongs to the COPG family.</text>
</comment>
<dbReference type="PIRSF" id="PIRSF037093">
    <property type="entry name" value="Coatomer_gamma_subunit"/>
    <property type="match status" value="1"/>
</dbReference>
<evidence type="ECO:0000259" key="13">
    <source>
        <dbReference type="Pfam" id="PF08752"/>
    </source>
</evidence>
<dbReference type="PANTHER" id="PTHR10261:SF0">
    <property type="entry name" value="COATOMER SUBUNIT GAMMA-2"/>
    <property type="match status" value="1"/>
</dbReference>
<evidence type="ECO:0000256" key="8">
    <source>
        <dbReference type="ARBA" id="ARBA00022927"/>
    </source>
</evidence>
<reference evidence="15" key="1">
    <citation type="journal article" date="2018" name="Nat. Microbiol.">
        <title>Leveraging single-cell genomics to expand the fungal tree of life.</title>
        <authorList>
            <person name="Ahrendt S.R."/>
            <person name="Quandt C.A."/>
            <person name="Ciobanu D."/>
            <person name="Clum A."/>
            <person name="Salamov A."/>
            <person name="Andreopoulos B."/>
            <person name="Cheng J.F."/>
            <person name="Woyke T."/>
            <person name="Pelin A."/>
            <person name="Henrissat B."/>
            <person name="Reynolds N.K."/>
            <person name="Benny G.L."/>
            <person name="Smith M.E."/>
            <person name="James T.Y."/>
            <person name="Grigoriev I.V."/>
        </authorList>
    </citation>
    <scope>NUCLEOTIDE SEQUENCE [LARGE SCALE GENOMIC DNA]</scope>
    <source>
        <strain evidence="15">Benny S71-1</strain>
    </source>
</reference>
<dbReference type="GO" id="GO:0005198">
    <property type="term" value="F:structural molecule activity"/>
    <property type="evidence" value="ECO:0007669"/>
    <property type="project" value="InterPro"/>
</dbReference>
<evidence type="ECO:0000256" key="3">
    <source>
        <dbReference type="ARBA" id="ARBA00010720"/>
    </source>
</evidence>
<evidence type="ECO:0000256" key="2">
    <source>
        <dbReference type="ARBA" id="ARBA00004347"/>
    </source>
</evidence>
<dbReference type="InterPro" id="IPR016024">
    <property type="entry name" value="ARM-type_fold"/>
</dbReference>
<dbReference type="GO" id="GO:0000139">
    <property type="term" value="C:Golgi membrane"/>
    <property type="evidence" value="ECO:0007669"/>
    <property type="project" value="UniProtKB-SubCell"/>
</dbReference>
<dbReference type="Pfam" id="PF08752">
    <property type="entry name" value="COP-gamma_platf"/>
    <property type="match status" value="1"/>
</dbReference>
<organism evidence="14 15">
    <name type="scientific">Syncephalis pseudoplumigaleata</name>
    <dbReference type="NCBI Taxonomy" id="1712513"/>
    <lineage>
        <taxon>Eukaryota</taxon>
        <taxon>Fungi</taxon>
        <taxon>Fungi incertae sedis</taxon>
        <taxon>Zoopagomycota</taxon>
        <taxon>Zoopagomycotina</taxon>
        <taxon>Zoopagomycetes</taxon>
        <taxon>Zoopagales</taxon>
        <taxon>Piptocephalidaceae</taxon>
        <taxon>Syncephalis</taxon>
    </lineage>
</organism>
<evidence type="ECO:0000256" key="9">
    <source>
        <dbReference type="ARBA" id="ARBA00023034"/>
    </source>
</evidence>
<keyword evidence="8" id="KW-0653">Protein transport</keyword>
<dbReference type="GO" id="GO:0009306">
    <property type="term" value="P:protein secretion"/>
    <property type="evidence" value="ECO:0007669"/>
    <property type="project" value="TreeGrafter"/>
</dbReference>
<dbReference type="GO" id="GO:0006891">
    <property type="term" value="P:intra-Golgi vesicle-mediated transport"/>
    <property type="evidence" value="ECO:0007669"/>
    <property type="project" value="TreeGrafter"/>
</dbReference>
<dbReference type="Gene3D" id="2.60.40.1480">
    <property type="entry name" value="Coatomer, gamma subunit, appendage domain"/>
    <property type="match status" value="1"/>
</dbReference>
<keyword evidence="10" id="KW-0472">Membrane</keyword>